<reference evidence="6 8" key="1">
    <citation type="journal article" date="2012" name="Nature">
        <title>Algal genomes reveal evolutionary mosaicism and the fate of nucleomorphs.</title>
        <authorList>
            <consortium name="DOE Joint Genome Institute"/>
            <person name="Curtis B.A."/>
            <person name="Tanifuji G."/>
            <person name="Burki F."/>
            <person name="Gruber A."/>
            <person name="Irimia M."/>
            <person name="Maruyama S."/>
            <person name="Arias M.C."/>
            <person name="Ball S.G."/>
            <person name="Gile G.H."/>
            <person name="Hirakawa Y."/>
            <person name="Hopkins J.F."/>
            <person name="Kuo A."/>
            <person name="Rensing S.A."/>
            <person name="Schmutz J."/>
            <person name="Symeonidi A."/>
            <person name="Elias M."/>
            <person name="Eveleigh R.J."/>
            <person name="Herman E.K."/>
            <person name="Klute M.J."/>
            <person name="Nakayama T."/>
            <person name="Obornik M."/>
            <person name="Reyes-Prieto A."/>
            <person name="Armbrust E.V."/>
            <person name="Aves S.J."/>
            <person name="Beiko R.G."/>
            <person name="Coutinho P."/>
            <person name="Dacks J.B."/>
            <person name="Durnford D.G."/>
            <person name="Fast N.M."/>
            <person name="Green B.R."/>
            <person name="Grisdale C.J."/>
            <person name="Hempel F."/>
            <person name="Henrissat B."/>
            <person name="Hoppner M.P."/>
            <person name="Ishida K."/>
            <person name="Kim E."/>
            <person name="Koreny L."/>
            <person name="Kroth P.G."/>
            <person name="Liu Y."/>
            <person name="Malik S.B."/>
            <person name="Maier U.G."/>
            <person name="McRose D."/>
            <person name="Mock T."/>
            <person name="Neilson J.A."/>
            <person name="Onodera N.T."/>
            <person name="Poole A.M."/>
            <person name="Pritham E.J."/>
            <person name="Richards T.A."/>
            <person name="Rocap G."/>
            <person name="Roy S.W."/>
            <person name="Sarai C."/>
            <person name="Schaack S."/>
            <person name="Shirato S."/>
            <person name="Slamovits C.H."/>
            <person name="Spencer D.F."/>
            <person name="Suzuki S."/>
            <person name="Worden A.Z."/>
            <person name="Zauner S."/>
            <person name="Barry K."/>
            <person name="Bell C."/>
            <person name="Bharti A.K."/>
            <person name="Crow J.A."/>
            <person name="Grimwood J."/>
            <person name="Kramer R."/>
            <person name="Lindquist E."/>
            <person name="Lucas S."/>
            <person name="Salamov A."/>
            <person name="McFadden G.I."/>
            <person name="Lane C.E."/>
            <person name="Keeling P.J."/>
            <person name="Gray M.W."/>
            <person name="Grigoriev I.V."/>
            <person name="Archibald J.M."/>
        </authorList>
    </citation>
    <scope>NUCLEOTIDE SEQUENCE</scope>
    <source>
        <strain evidence="6 8">CCMP2712</strain>
    </source>
</reference>
<dbReference type="InterPro" id="IPR016189">
    <property type="entry name" value="Transl_init_fac_IF2/IF5_N"/>
</dbReference>
<dbReference type="SMART" id="SM00653">
    <property type="entry name" value="eIF2B_5"/>
    <property type="match status" value="1"/>
</dbReference>
<dbReference type="PANTHER" id="PTHR23001">
    <property type="entry name" value="EUKARYOTIC TRANSLATION INITIATION FACTOR"/>
    <property type="match status" value="1"/>
</dbReference>
<dbReference type="EMBL" id="JH993056">
    <property type="protein sequence ID" value="EKX37716.1"/>
    <property type="molecule type" value="Genomic_DNA"/>
</dbReference>
<evidence type="ECO:0000313" key="7">
    <source>
        <dbReference type="EnsemblProtists" id="EKX37716"/>
    </source>
</evidence>
<keyword evidence="3" id="KW-0648">Protein biosynthesis</keyword>
<dbReference type="PaxDb" id="55529-EKX37716"/>
<dbReference type="eggNOG" id="KOG2768">
    <property type="taxonomic scope" value="Eukaryota"/>
</dbReference>
<keyword evidence="8" id="KW-1185">Reference proteome</keyword>
<dbReference type="GO" id="GO:0003729">
    <property type="term" value="F:mRNA binding"/>
    <property type="evidence" value="ECO:0007669"/>
    <property type="project" value="TreeGrafter"/>
</dbReference>
<dbReference type="GO" id="GO:0031369">
    <property type="term" value="F:translation initiation factor binding"/>
    <property type="evidence" value="ECO:0007669"/>
    <property type="project" value="TreeGrafter"/>
</dbReference>
<feature type="region of interest" description="Disordered" evidence="4">
    <location>
        <begin position="1"/>
        <end position="33"/>
    </location>
</feature>
<gene>
    <name evidence="6" type="ORF">GUITHDRAFT_97194</name>
</gene>
<reference evidence="8" key="2">
    <citation type="submission" date="2012-11" db="EMBL/GenBank/DDBJ databases">
        <authorList>
            <person name="Kuo A."/>
            <person name="Curtis B.A."/>
            <person name="Tanifuji G."/>
            <person name="Burki F."/>
            <person name="Gruber A."/>
            <person name="Irimia M."/>
            <person name="Maruyama S."/>
            <person name="Arias M.C."/>
            <person name="Ball S.G."/>
            <person name="Gile G.H."/>
            <person name="Hirakawa Y."/>
            <person name="Hopkins J.F."/>
            <person name="Rensing S.A."/>
            <person name="Schmutz J."/>
            <person name="Symeonidi A."/>
            <person name="Elias M."/>
            <person name="Eveleigh R.J."/>
            <person name="Herman E.K."/>
            <person name="Klute M.J."/>
            <person name="Nakayama T."/>
            <person name="Obornik M."/>
            <person name="Reyes-Prieto A."/>
            <person name="Armbrust E.V."/>
            <person name="Aves S.J."/>
            <person name="Beiko R.G."/>
            <person name="Coutinho P."/>
            <person name="Dacks J.B."/>
            <person name="Durnford D.G."/>
            <person name="Fast N.M."/>
            <person name="Green B.R."/>
            <person name="Grisdale C."/>
            <person name="Hempe F."/>
            <person name="Henrissat B."/>
            <person name="Hoppner M.P."/>
            <person name="Ishida K.-I."/>
            <person name="Kim E."/>
            <person name="Koreny L."/>
            <person name="Kroth P.G."/>
            <person name="Liu Y."/>
            <person name="Malik S.-B."/>
            <person name="Maier U.G."/>
            <person name="McRose D."/>
            <person name="Mock T."/>
            <person name="Neilson J.A."/>
            <person name="Onodera N.T."/>
            <person name="Poole A.M."/>
            <person name="Pritham E.J."/>
            <person name="Richards T.A."/>
            <person name="Rocap G."/>
            <person name="Roy S.W."/>
            <person name="Sarai C."/>
            <person name="Schaack S."/>
            <person name="Shirato S."/>
            <person name="Slamovits C.H."/>
            <person name="Spencer D.F."/>
            <person name="Suzuki S."/>
            <person name="Worden A.Z."/>
            <person name="Zauner S."/>
            <person name="Barry K."/>
            <person name="Bell C."/>
            <person name="Bharti A.K."/>
            <person name="Crow J.A."/>
            <person name="Grimwood J."/>
            <person name="Kramer R."/>
            <person name="Lindquist E."/>
            <person name="Lucas S."/>
            <person name="Salamov A."/>
            <person name="McFadden G.I."/>
            <person name="Lane C.E."/>
            <person name="Keeling P.J."/>
            <person name="Gray M.W."/>
            <person name="Grigoriev I.V."/>
            <person name="Archibald J.M."/>
        </authorList>
    </citation>
    <scope>NUCLEOTIDE SEQUENCE</scope>
    <source>
        <strain evidence="8">CCMP2712</strain>
    </source>
</reference>
<dbReference type="GeneID" id="17294392"/>
<evidence type="ECO:0000256" key="1">
    <source>
        <dbReference type="ARBA" id="ARBA00010397"/>
    </source>
</evidence>
<feature type="compositionally biased region" description="Basic residues" evidence="4">
    <location>
        <begin position="1"/>
        <end position="10"/>
    </location>
</feature>
<dbReference type="HOGENOM" id="CLU_026663_0_0_1"/>
<dbReference type="EnsemblProtists" id="EKX37716">
    <property type="protein sequence ID" value="EKX37716"/>
    <property type="gene ID" value="GUITHDRAFT_97194"/>
</dbReference>
<dbReference type="InterPro" id="IPR016190">
    <property type="entry name" value="Transl_init_fac_IF2/IF5_Zn-bd"/>
</dbReference>
<dbReference type="GO" id="GO:0001731">
    <property type="term" value="P:formation of translation preinitiation complex"/>
    <property type="evidence" value="ECO:0007669"/>
    <property type="project" value="TreeGrafter"/>
</dbReference>
<dbReference type="STRING" id="905079.L1IN55"/>
<evidence type="ECO:0000256" key="3">
    <source>
        <dbReference type="ARBA" id="ARBA00022917"/>
    </source>
</evidence>
<protein>
    <submittedName>
        <fullName evidence="6">Translation initiation factor 2, beta subunit</fullName>
    </submittedName>
</protein>
<accession>L1IN55</accession>
<dbReference type="Proteomes" id="UP000011087">
    <property type="component" value="Unassembled WGS sequence"/>
</dbReference>
<dbReference type="GO" id="GO:0005850">
    <property type="term" value="C:eukaryotic translation initiation factor 2 complex"/>
    <property type="evidence" value="ECO:0007669"/>
    <property type="project" value="TreeGrafter"/>
</dbReference>
<proteinExistence type="inferred from homology"/>
<evidence type="ECO:0000313" key="6">
    <source>
        <dbReference type="EMBL" id="EKX37716.1"/>
    </source>
</evidence>
<feature type="domain" description="Translation initiation factor IF2/IF5" evidence="5">
    <location>
        <begin position="59"/>
        <end position="170"/>
    </location>
</feature>
<dbReference type="OMA" id="WPDYTYE"/>
<evidence type="ECO:0000256" key="4">
    <source>
        <dbReference type="SAM" id="MobiDB-lite"/>
    </source>
</evidence>
<reference evidence="7" key="3">
    <citation type="submission" date="2016-03" db="UniProtKB">
        <authorList>
            <consortium name="EnsemblProtists"/>
        </authorList>
    </citation>
    <scope>IDENTIFICATION</scope>
</reference>
<evidence type="ECO:0000313" key="8">
    <source>
        <dbReference type="Proteomes" id="UP000011087"/>
    </source>
</evidence>
<dbReference type="GO" id="GO:0003743">
    <property type="term" value="F:translation initiation factor activity"/>
    <property type="evidence" value="ECO:0007669"/>
    <property type="project" value="UniProtKB-KW"/>
</dbReference>
<dbReference type="FunFam" id="3.30.30.170:FF:000001">
    <property type="entry name" value="Eukaryotic translation initiation factor 2 subunit"/>
    <property type="match status" value="1"/>
</dbReference>
<organism evidence="6">
    <name type="scientific">Guillardia theta (strain CCMP2712)</name>
    <name type="common">Cryptophyte</name>
    <dbReference type="NCBI Taxonomy" id="905079"/>
    <lineage>
        <taxon>Eukaryota</taxon>
        <taxon>Cryptophyceae</taxon>
        <taxon>Pyrenomonadales</taxon>
        <taxon>Geminigeraceae</taxon>
        <taxon>Guillardia</taxon>
    </lineage>
</organism>
<evidence type="ECO:0000256" key="2">
    <source>
        <dbReference type="ARBA" id="ARBA00022540"/>
    </source>
</evidence>
<dbReference type="SUPFAM" id="SSF75689">
    <property type="entry name" value="Zinc-binding domain of translation initiation factor 2 beta"/>
    <property type="match status" value="1"/>
</dbReference>
<dbReference type="KEGG" id="gtt:GUITHDRAFT_97194"/>
<dbReference type="OrthoDB" id="10255414at2759"/>
<dbReference type="PANTHER" id="PTHR23001:SF3">
    <property type="entry name" value="EUKARYOTIC TRANSLATION INITIATION FACTOR 2 SUBUNIT 2"/>
    <property type="match status" value="1"/>
</dbReference>
<dbReference type="Gene3D" id="3.30.30.170">
    <property type="match status" value="1"/>
</dbReference>
<name>L1IN55_GUITC</name>
<dbReference type="Pfam" id="PF01873">
    <property type="entry name" value="eIF-5_eIF-2B"/>
    <property type="match status" value="1"/>
</dbReference>
<sequence>MDKKKKKTKKPKDDEEDGAKSGAVSDPKDKGPNDIYPYAEILQRVYDAISEKNPELMGGKKFTMIPPQVAREGSKKTVFVNFKEMAKKMHRTMEHVMSYFNAELGVPCSLDPEGKLTFKGRFTPKQIESVVRKYMLAYVQCQMCKNYDSQLVKDSMTRLTFLECNRCGARMSVQNVEKGFHATNRADRKAAKNA</sequence>
<dbReference type="SUPFAM" id="SSF100966">
    <property type="entry name" value="Translation initiation factor 2 beta, aIF2beta, N-terminal domain"/>
    <property type="match status" value="1"/>
</dbReference>
<keyword evidence="2 6" id="KW-0396">Initiation factor</keyword>
<dbReference type="InterPro" id="IPR002735">
    <property type="entry name" value="Transl_init_fac_IF2/IF5_dom"/>
</dbReference>
<dbReference type="RefSeq" id="XP_005824696.1">
    <property type="nucleotide sequence ID" value="XM_005824639.1"/>
</dbReference>
<dbReference type="InterPro" id="IPR045196">
    <property type="entry name" value="IF2/IF5"/>
</dbReference>
<comment type="similarity">
    <text evidence="1">Belongs to the eIF-2-beta/eIF-5 family.</text>
</comment>
<dbReference type="AlphaFoldDB" id="L1IN55"/>
<evidence type="ECO:0000259" key="5">
    <source>
        <dbReference type="SMART" id="SM00653"/>
    </source>
</evidence>